<dbReference type="InterPro" id="IPR033121">
    <property type="entry name" value="PEPTIDASE_A1"/>
</dbReference>
<proteinExistence type="inferred from homology"/>
<dbReference type="Proteomes" id="UP001632038">
    <property type="component" value="Unassembled WGS sequence"/>
</dbReference>
<reference evidence="6" key="1">
    <citation type="journal article" date="2024" name="IScience">
        <title>Strigolactones Initiate the Formation of Haustorium-like Structures in Castilleja.</title>
        <authorList>
            <person name="Buerger M."/>
            <person name="Peterson D."/>
            <person name="Chory J."/>
        </authorList>
    </citation>
    <scope>NUCLEOTIDE SEQUENCE [LARGE SCALE GENOMIC DNA]</scope>
</reference>
<evidence type="ECO:0000259" key="4">
    <source>
        <dbReference type="PROSITE" id="PS51767"/>
    </source>
</evidence>
<name>A0ABD3CFP1_9LAMI</name>
<accession>A0ABD3CFP1</accession>
<comment type="similarity">
    <text evidence="1">Belongs to the peptidase A1 family.</text>
</comment>
<evidence type="ECO:0000313" key="6">
    <source>
        <dbReference type="Proteomes" id="UP001632038"/>
    </source>
</evidence>
<dbReference type="SUPFAM" id="SSF50630">
    <property type="entry name" value="Acid proteases"/>
    <property type="match status" value="1"/>
</dbReference>
<evidence type="ECO:0000256" key="2">
    <source>
        <dbReference type="ARBA" id="ARBA00022670"/>
    </source>
</evidence>
<keyword evidence="2" id="KW-0645">Protease</keyword>
<keyword evidence="3" id="KW-0378">Hydrolase</keyword>
<evidence type="ECO:0000256" key="1">
    <source>
        <dbReference type="ARBA" id="ARBA00007447"/>
    </source>
</evidence>
<sequence>MVKRGKKRVQWLKSKITDGPAITFREASSEYLMSFSIGTPAQSPVTAIMDTGSDLIWTQCKLCHPCINQSTPTFDPKKSHSYSKLKCPTNLCQALSPRLSICDDKNYCNYRYRYGDNSSTRGALATETFTFGGKVFPLIGFGCGLANLGNFNNCSGIVGLGRGALSLISQLNQPKFSYCLPTFGSGETGTLVVGCGATNPPGQLIIDFIMACQVSR</sequence>
<dbReference type="PROSITE" id="PS51767">
    <property type="entry name" value="PEPTIDASE_A1"/>
    <property type="match status" value="1"/>
</dbReference>
<dbReference type="InterPro" id="IPR021109">
    <property type="entry name" value="Peptidase_aspartic_dom_sf"/>
</dbReference>
<dbReference type="GO" id="GO:0006508">
    <property type="term" value="P:proteolysis"/>
    <property type="evidence" value="ECO:0007669"/>
    <property type="project" value="UniProtKB-KW"/>
</dbReference>
<evidence type="ECO:0000313" key="5">
    <source>
        <dbReference type="EMBL" id="KAL3628392.1"/>
    </source>
</evidence>
<gene>
    <name evidence="5" type="ORF">CASFOL_027438</name>
</gene>
<keyword evidence="6" id="KW-1185">Reference proteome</keyword>
<dbReference type="Gene3D" id="2.40.70.10">
    <property type="entry name" value="Acid Proteases"/>
    <property type="match status" value="1"/>
</dbReference>
<dbReference type="Pfam" id="PF14543">
    <property type="entry name" value="TAXi_N"/>
    <property type="match status" value="1"/>
</dbReference>
<organism evidence="5 6">
    <name type="scientific">Castilleja foliolosa</name>
    <dbReference type="NCBI Taxonomy" id="1961234"/>
    <lineage>
        <taxon>Eukaryota</taxon>
        <taxon>Viridiplantae</taxon>
        <taxon>Streptophyta</taxon>
        <taxon>Embryophyta</taxon>
        <taxon>Tracheophyta</taxon>
        <taxon>Spermatophyta</taxon>
        <taxon>Magnoliopsida</taxon>
        <taxon>eudicotyledons</taxon>
        <taxon>Gunneridae</taxon>
        <taxon>Pentapetalae</taxon>
        <taxon>asterids</taxon>
        <taxon>lamiids</taxon>
        <taxon>Lamiales</taxon>
        <taxon>Orobanchaceae</taxon>
        <taxon>Pedicularideae</taxon>
        <taxon>Castillejinae</taxon>
        <taxon>Castilleja</taxon>
    </lineage>
</organism>
<dbReference type="InterPro" id="IPR051708">
    <property type="entry name" value="Plant_Aspart_Prot_A1"/>
</dbReference>
<protein>
    <recommendedName>
        <fullName evidence="4">Peptidase A1 domain-containing protein</fullName>
    </recommendedName>
</protein>
<dbReference type="InterPro" id="IPR032861">
    <property type="entry name" value="TAXi_N"/>
</dbReference>
<dbReference type="EMBL" id="JAVIJP010000036">
    <property type="protein sequence ID" value="KAL3628392.1"/>
    <property type="molecule type" value="Genomic_DNA"/>
</dbReference>
<comment type="caution">
    <text evidence="5">The sequence shown here is derived from an EMBL/GenBank/DDBJ whole genome shotgun (WGS) entry which is preliminary data.</text>
</comment>
<dbReference type="GO" id="GO:0008233">
    <property type="term" value="F:peptidase activity"/>
    <property type="evidence" value="ECO:0007669"/>
    <property type="project" value="UniProtKB-KW"/>
</dbReference>
<dbReference type="PANTHER" id="PTHR47967">
    <property type="entry name" value="OS07G0603500 PROTEIN-RELATED"/>
    <property type="match status" value="1"/>
</dbReference>
<dbReference type="FunFam" id="2.40.70.10:FF:000031">
    <property type="entry name" value="Aspartyl protease AED1"/>
    <property type="match status" value="1"/>
</dbReference>
<dbReference type="PANTHER" id="PTHR47967:SF128">
    <property type="entry name" value="ASPARTIC PROTEINASE CDR1-LIKE"/>
    <property type="match status" value="1"/>
</dbReference>
<evidence type="ECO:0000256" key="3">
    <source>
        <dbReference type="ARBA" id="ARBA00022801"/>
    </source>
</evidence>
<dbReference type="AlphaFoldDB" id="A0ABD3CFP1"/>
<feature type="domain" description="Peptidase A1" evidence="4">
    <location>
        <begin position="31"/>
        <end position="216"/>
    </location>
</feature>